<evidence type="ECO:0000313" key="11">
    <source>
        <dbReference type="EMBL" id="KMO95470.1"/>
    </source>
</evidence>
<dbReference type="EMBL" id="LFML01000100">
    <property type="protein sequence ID" value="KMO95470.1"/>
    <property type="molecule type" value="Genomic_DNA"/>
</dbReference>
<evidence type="ECO:0000313" key="12">
    <source>
        <dbReference type="Proteomes" id="UP000035932"/>
    </source>
</evidence>
<dbReference type="NCBIfam" id="TIGR01935">
    <property type="entry name" value="NOT-MenG"/>
    <property type="match status" value="1"/>
</dbReference>
<comment type="function">
    <text evidence="7 10">Catalyzes the aldol cleavage of 4-hydroxy-4-methyl-2-oxoglutarate (HMG) into 2 molecules of pyruvate. Also contains a secondary oxaloacetate (OAA) decarboxylase activity due to the common pyruvate enolate transition state formed following C-C bond cleavage in the retro-aldol and decarboxylation reactions.</text>
</comment>
<evidence type="ECO:0000256" key="8">
    <source>
        <dbReference type="ARBA" id="ARBA00047973"/>
    </source>
</evidence>
<dbReference type="RefSeq" id="WP_048478694.1">
    <property type="nucleotide sequence ID" value="NZ_JBIRUD010000001.1"/>
</dbReference>
<evidence type="ECO:0000256" key="7">
    <source>
        <dbReference type="ARBA" id="ARBA00025046"/>
    </source>
</evidence>
<dbReference type="STRING" id="66430.ACS04_23435"/>
<evidence type="ECO:0000256" key="9">
    <source>
        <dbReference type="PIRSR" id="PIRSR605493-1"/>
    </source>
</evidence>
<comment type="cofactor">
    <cofactor evidence="9">
        <name>Mg(2+)</name>
        <dbReference type="ChEBI" id="CHEBI:18420"/>
    </cofactor>
</comment>
<keyword evidence="6 10" id="KW-0456">Lyase</keyword>
<keyword evidence="12" id="KW-1185">Reference proteome</keyword>
<dbReference type="EC" id="4.1.3.17" evidence="10"/>
<keyword evidence="9" id="KW-0460">Magnesium</keyword>
<dbReference type="InterPro" id="IPR005493">
    <property type="entry name" value="RraA/RraA-like"/>
</dbReference>
<dbReference type="GO" id="GO:0008948">
    <property type="term" value="F:oxaloacetate decarboxylase activity"/>
    <property type="evidence" value="ECO:0007669"/>
    <property type="project" value="UniProtKB-EC"/>
</dbReference>
<gene>
    <name evidence="11" type="ORF">ACS04_23435</name>
</gene>
<evidence type="ECO:0000256" key="2">
    <source>
        <dbReference type="ARBA" id="ARBA00001968"/>
    </source>
</evidence>
<comment type="similarity">
    <text evidence="3 10">Belongs to the class II aldolase/RraA-like family.</text>
</comment>
<comment type="catalytic activity">
    <reaction evidence="1 10">
        <text>4-hydroxy-4-methyl-2-oxoglutarate = 2 pyruvate</text>
        <dbReference type="Rhea" id="RHEA:22748"/>
        <dbReference type="ChEBI" id="CHEBI:15361"/>
        <dbReference type="ChEBI" id="CHEBI:58276"/>
        <dbReference type="EC" id="4.1.3.17"/>
    </reaction>
</comment>
<evidence type="ECO:0000256" key="3">
    <source>
        <dbReference type="ARBA" id="ARBA00008621"/>
    </source>
</evidence>
<dbReference type="GO" id="GO:0047443">
    <property type="term" value="F:4-hydroxy-4-methyl-2-oxoglutarate aldolase activity"/>
    <property type="evidence" value="ECO:0007669"/>
    <property type="project" value="UniProtKB-EC"/>
</dbReference>
<name>A0A0J6XHH2_9ACTN</name>
<evidence type="ECO:0000256" key="4">
    <source>
        <dbReference type="ARBA" id="ARBA00011233"/>
    </source>
</evidence>
<evidence type="ECO:0000256" key="10">
    <source>
        <dbReference type="RuleBase" id="RU004338"/>
    </source>
</evidence>
<dbReference type="AlphaFoldDB" id="A0A0J6XHH2"/>
<dbReference type="Gene3D" id="3.50.30.40">
    <property type="entry name" value="Ribonuclease E inhibitor RraA/RraA-like"/>
    <property type="match status" value="1"/>
</dbReference>
<dbReference type="InterPro" id="IPR010203">
    <property type="entry name" value="RraA"/>
</dbReference>
<comment type="caution">
    <text evidence="11">The sequence shown here is derived from an EMBL/GenBank/DDBJ whole genome shotgun (WGS) entry which is preliminary data.</text>
</comment>
<dbReference type="GO" id="GO:0008428">
    <property type="term" value="F:ribonuclease inhibitor activity"/>
    <property type="evidence" value="ECO:0007669"/>
    <property type="project" value="InterPro"/>
</dbReference>
<evidence type="ECO:0000256" key="5">
    <source>
        <dbReference type="ARBA" id="ARBA00022723"/>
    </source>
</evidence>
<dbReference type="SUPFAM" id="SSF89562">
    <property type="entry name" value="RraA-like"/>
    <property type="match status" value="1"/>
</dbReference>
<dbReference type="PANTHER" id="PTHR33254:SF4">
    <property type="entry name" value="4-HYDROXY-4-METHYL-2-OXOGLUTARATE ALDOLASE 3-RELATED"/>
    <property type="match status" value="1"/>
</dbReference>
<comment type="cofactor">
    <cofactor evidence="2 10">
        <name>a divalent metal cation</name>
        <dbReference type="ChEBI" id="CHEBI:60240"/>
    </cofactor>
</comment>
<protein>
    <recommendedName>
        <fullName evidence="10">4-hydroxy-4-methyl-2-oxoglutarate aldolase</fullName>
        <shortName evidence="10">HMG aldolase</shortName>
        <ecNumber evidence="10">4.1.1.112</ecNumber>
        <ecNumber evidence="10">4.1.3.17</ecNumber>
    </recommendedName>
    <alternativeName>
        <fullName evidence="10">Oxaloacetate decarboxylase</fullName>
    </alternativeName>
</protein>
<sequence>MSVTPATPVTPVPTSDLYDEHGEGLAICTTSFRQFGGRRLFAGPVRTVTCHEDNALLRELVHTPGGGAVLVVDGGGSLRTALTGDLIAAAAQRNGWAGLIINGAVRDSVALGGLDLGIKALGTVPRKSGKTGAGTVDEPVTLGEVTFRPGDTVHADDDGTVVLPAF</sequence>
<dbReference type="Proteomes" id="UP000035932">
    <property type="component" value="Unassembled WGS sequence"/>
</dbReference>
<accession>A0A0J6XHH2</accession>
<dbReference type="CDD" id="cd16841">
    <property type="entry name" value="RraA_family"/>
    <property type="match status" value="1"/>
</dbReference>
<dbReference type="Pfam" id="PF03737">
    <property type="entry name" value="RraA-like"/>
    <property type="match status" value="1"/>
</dbReference>
<reference evidence="11 12" key="1">
    <citation type="submission" date="2015-06" db="EMBL/GenBank/DDBJ databases">
        <title>Recapitulation of the evolution of biosynthetic gene clusters reveals hidden chemical diversity on bacterial genomes.</title>
        <authorList>
            <person name="Cruz-Morales P."/>
            <person name="Martinez-Guerrero C."/>
            <person name="Morales-Escalante M.A."/>
            <person name="Yanez-Guerra L.A."/>
            <person name="Kopp J.F."/>
            <person name="Feldmann J."/>
            <person name="Ramos-Aboites H.E."/>
            <person name="Barona-Gomez F."/>
        </authorList>
    </citation>
    <scope>NUCLEOTIDE SEQUENCE [LARGE SCALE GENOMIC DNA]</scope>
    <source>
        <strain evidence="11 12">ATCC 31245</strain>
    </source>
</reference>
<dbReference type="GO" id="GO:0046872">
    <property type="term" value="F:metal ion binding"/>
    <property type="evidence" value="ECO:0007669"/>
    <property type="project" value="UniProtKB-KW"/>
</dbReference>
<dbReference type="NCBIfam" id="NF006875">
    <property type="entry name" value="PRK09372.1"/>
    <property type="match status" value="1"/>
</dbReference>
<proteinExistence type="inferred from homology"/>
<comment type="subunit">
    <text evidence="4 10">Homotrimer.</text>
</comment>
<evidence type="ECO:0000256" key="6">
    <source>
        <dbReference type="ARBA" id="ARBA00023239"/>
    </source>
</evidence>
<dbReference type="PANTHER" id="PTHR33254">
    <property type="entry name" value="4-HYDROXY-4-METHYL-2-OXOGLUTARATE ALDOLASE 3-RELATED"/>
    <property type="match status" value="1"/>
</dbReference>
<dbReference type="GO" id="GO:0051252">
    <property type="term" value="P:regulation of RNA metabolic process"/>
    <property type="evidence" value="ECO:0007669"/>
    <property type="project" value="InterPro"/>
</dbReference>
<keyword evidence="5 9" id="KW-0479">Metal-binding</keyword>
<evidence type="ECO:0000256" key="1">
    <source>
        <dbReference type="ARBA" id="ARBA00001342"/>
    </source>
</evidence>
<feature type="binding site" evidence="9">
    <location>
        <position position="106"/>
    </location>
    <ligand>
        <name>substrate</name>
    </ligand>
</feature>
<dbReference type="InterPro" id="IPR036704">
    <property type="entry name" value="RraA/RraA-like_sf"/>
</dbReference>
<dbReference type="PATRIC" id="fig|66430.4.peg.161"/>
<dbReference type="OrthoDB" id="943692at2"/>
<feature type="binding site" evidence="9">
    <location>
        <position position="107"/>
    </location>
    <ligand>
        <name>Mg(2+)</name>
        <dbReference type="ChEBI" id="CHEBI:18420"/>
    </ligand>
</feature>
<organism evidence="11 12">
    <name type="scientific">Streptomyces roseus</name>
    <dbReference type="NCBI Taxonomy" id="66430"/>
    <lineage>
        <taxon>Bacteria</taxon>
        <taxon>Bacillati</taxon>
        <taxon>Actinomycetota</taxon>
        <taxon>Actinomycetes</taxon>
        <taxon>Kitasatosporales</taxon>
        <taxon>Streptomycetaceae</taxon>
        <taxon>Streptomyces</taxon>
    </lineage>
</organism>
<comment type="catalytic activity">
    <reaction evidence="8 10">
        <text>oxaloacetate + H(+) = pyruvate + CO2</text>
        <dbReference type="Rhea" id="RHEA:15641"/>
        <dbReference type="ChEBI" id="CHEBI:15361"/>
        <dbReference type="ChEBI" id="CHEBI:15378"/>
        <dbReference type="ChEBI" id="CHEBI:16452"/>
        <dbReference type="ChEBI" id="CHEBI:16526"/>
        <dbReference type="EC" id="4.1.1.112"/>
    </reaction>
</comment>
<dbReference type="EC" id="4.1.1.112" evidence="10"/>
<feature type="binding site" evidence="9">
    <location>
        <begin position="84"/>
        <end position="87"/>
    </location>
    <ligand>
        <name>substrate</name>
    </ligand>
</feature>